<accession>A0A1D1YRI2</accession>
<feature type="compositionally biased region" description="Low complexity" evidence="3">
    <location>
        <begin position="233"/>
        <end position="273"/>
    </location>
</feature>
<comment type="similarity">
    <text evidence="1 2">Belongs to the TIFY/JAZ family.</text>
</comment>
<organism evidence="5">
    <name type="scientific">Anthurium amnicola</name>
    <dbReference type="NCBI Taxonomy" id="1678845"/>
    <lineage>
        <taxon>Eukaryota</taxon>
        <taxon>Viridiplantae</taxon>
        <taxon>Streptophyta</taxon>
        <taxon>Embryophyta</taxon>
        <taxon>Tracheophyta</taxon>
        <taxon>Spermatophyta</taxon>
        <taxon>Magnoliopsida</taxon>
        <taxon>Liliopsida</taxon>
        <taxon>Araceae</taxon>
        <taxon>Pothoideae</taxon>
        <taxon>Potheae</taxon>
        <taxon>Anthurium</taxon>
    </lineage>
</organism>
<dbReference type="InterPro" id="IPR010399">
    <property type="entry name" value="Tify_dom"/>
</dbReference>
<feature type="region of interest" description="Disordered" evidence="3">
    <location>
        <begin position="89"/>
        <end position="109"/>
    </location>
</feature>
<comment type="subcellular location">
    <subcellularLocation>
        <location evidence="2">Nucleus</location>
    </subcellularLocation>
</comment>
<feature type="domain" description="Tify" evidence="4">
    <location>
        <begin position="188"/>
        <end position="223"/>
    </location>
</feature>
<dbReference type="EMBL" id="GDJX01010671">
    <property type="protein sequence ID" value="JAT57265.1"/>
    <property type="molecule type" value="Transcribed_RNA"/>
</dbReference>
<dbReference type="GO" id="GO:0005634">
    <property type="term" value="C:nucleus"/>
    <property type="evidence" value="ECO:0007669"/>
    <property type="project" value="UniProtKB-SubCell"/>
</dbReference>
<dbReference type="GO" id="GO:0031347">
    <property type="term" value="P:regulation of defense response"/>
    <property type="evidence" value="ECO:0007669"/>
    <property type="project" value="UniProtKB-UniRule"/>
</dbReference>
<dbReference type="InterPro" id="IPR040390">
    <property type="entry name" value="TIFY/JAZ"/>
</dbReference>
<feature type="region of interest" description="Disordered" evidence="3">
    <location>
        <begin position="228"/>
        <end position="285"/>
    </location>
</feature>
<dbReference type="AlphaFoldDB" id="A0A1D1YRI2"/>
<dbReference type="PANTHER" id="PTHR33077:SF140">
    <property type="entry name" value="PROTEIN TIFY 10B"/>
    <property type="match status" value="1"/>
</dbReference>
<feature type="non-terminal residue" evidence="5">
    <location>
        <position position="285"/>
    </location>
</feature>
<gene>
    <name evidence="5" type="primary">TIFY10A_0</name>
    <name evidence="5" type="ORF">g.115068</name>
</gene>
<protein>
    <recommendedName>
        <fullName evidence="2">Protein TIFY</fullName>
    </recommendedName>
    <alternativeName>
        <fullName evidence="2">Jasmonate ZIM domain-containing protein</fullName>
    </alternativeName>
</protein>
<evidence type="ECO:0000256" key="1">
    <source>
        <dbReference type="ARBA" id="ARBA00008614"/>
    </source>
</evidence>
<name>A0A1D1YRI2_9ARAE</name>
<feature type="non-terminal residue" evidence="5">
    <location>
        <position position="1"/>
    </location>
</feature>
<dbReference type="PANTHER" id="PTHR33077">
    <property type="entry name" value="PROTEIN TIFY 4A-RELATED-RELATED"/>
    <property type="match status" value="1"/>
</dbReference>
<dbReference type="GO" id="GO:0009611">
    <property type="term" value="P:response to wounding"/>
    <property type="evidence" value="ECO:0007669"/>
    <property type="project" value="UniProtKB-UniRule"/>
</dbReference>
<feature type="region of interest" description="Disordered" evidence="3">
    <location>
        <begin position="1"/>
        <end position="36"/>
    </location>
</feature>
<keyword evidence="2" id="KW-1184">Jasmonic acid signaling pathway</keyword>
<comment type="function">
    <text evidence="2">Repressor of jasmonate responses.</text>
</comment>
<evidence type="ECO:0000259" key="4">
    <source>
        <dbReference type="PROSITE" id="PS51320"/>
    </source>
</evidence>
<keyword evidence="2" id="KW-0539">Nucleus</keyword>
<evidence type="ECO:0000256" key="2">
    <source>
        <dbReference type="RuleBase" id="RU369065"/>
    </source>
</evidence>
<sequence length="285" mass="30064">IITEDGGAKTGKNSIREREMVNPAETAGRRPGEKASNFSMTCSLLSLYLREKVAFGDLGLGISAPAAAAPLAEGRARPETPRTMDLLPGVETVGGEDVPPPDQDAGSHREKFPDLSLELFPRRAAFGTSGEKKPEISKLAASHPFPLLPSLHSFRGLWFEGGTDEGNVVVHGGRWRWFLALLQILWCREPPGAQMTIFYGGKVVVFDNLPADKARELVAMAGRCRPGPAQHNPAAAAAPAPTSEAKTAAAAPTPAVAAAQEAPPQKPSQPAASGADMPIARRVSL</sequence>
<evidence type="ECO:0000313" key="5">
    <source>
        <dbReference type="EMBL" id="JAT57265.1"/>
    </source>
</evidence>
<comment type="domain">
    <text evidence="2">The jas domain is required for interaction with COI1.</text>
</comment>
<evidence type="ECO:0000256" key="3">
    <source>
        <dbReference type="SAM" id="MobiDB-lite"/>
    </source>
</evidence>
<reference evidence="5" key="1">
    <citation type="submission" date="2015-07" db="EMBL/GenBank/DDBJ databases">
        <title>Transcriptome Assembly of Anthurium amnicola.</title>
        <authorList>
            <person name="Suzuki J."/>
        </authorList>
    </citation>
    <scope>NUCLEOTIDE SEQUENCE</scope>
</reference>
<dbReference type="PROSITE" id="PS51320">
    <property type="entry name" value="TIFY"/>
    <property type="match status" value="1"/>
</dbReference>
<proteinExistence type="inferred from homology"/>
<dbReference type="Pfam" id="PF06200">
    <property type="entry name" value="tify"/>
    <property type="match status" value="1"/>
</dbReference>
<dbReference type="SMART" id="SM00979">
    <property type="entry name" value="TIFY"/>
    <property type="match status" value="1"/>
</dbReference>
<dbReference type="GO" id="GO:2000022">
    <property type="term" value="P:regulation of jasmonic acid mediated signaling pathway"/>
    <property type="evidence" value="ECO:0007669"/>
    <property type="project" value="UniProtKB-UniRule"/>
</dbReference>